<dbReference type="Proteomes" id="UP000276133">
    <property type="component" value="Unassembled WGS sequence"/>
</dbReference>
<organism evidence="1 2">
    <name type="scientific">Brachionus plicatilis</name>
    <name type="common">Marine rotifer</name>
    <name type="synonym">Brachionus muelleri</name>
    <dbReference type="NCBI Taxonomy" id="10195"/>
    <lineage>
        <taxon>Eukaryota</taxon>
        <taxon>Metazoa</taxon>
        <taxon>Spiralia</taxon>
        <taxon>Gnathifera</taxon>
        <taxon>Rotifera</taxon>
        <taxon>Eurotatoria</taxon>
        <taxon>Monogononta</taxon>
        <taxon>Pseudotrocha</taxon>
        <taxon>Ploima</taxon>
        <taxon>Brachionidae</taxon>
        <taxon>Brachionus</taxon>
    </lineage>
</organism>
<gene>
    <name evidence="1" type="ORF">BpHYR1_032530</name>
</gene>
<reference evidence="1 2" key="1">
    <citation type="journal article" date="2018" name="Sci. Rep.">
        <title>Genomic signatures of local adaptation to the degree of environmental predictability in rotifers.</title>
        <authorList>
            <person name="Franch-Gras L."/>
            <person name="Hahn C."/>
            <person name="Garcia-Roger E.M."/>
            <person name="Carmona M.J."/>
            <person name="Serra M."/>
            <person name="Gomez A."/>
        </authorList>
    </citation>
    <scope>NUCLEOTIDE SEQUENCE [LARGE SCALE GENOMIC DNA]</scope>
    <source>
        <strain evidence="1">HYR1</strain>
    </source>
</reference>
<evidence type="ECO:0000313" key="1">
    <source>
        <dbReference type="EMBL" id="RNA21366.1"/>
    </source>
</evidence>
<keyword evidence="2" id="KW-1185">Reference proteome</keyword>
<comment type="caution">
    <text evidence="1">The sequence shown here is derived from an EMBL/GenBank/DDBJ whole genome shotgun (WGS) entry which is preliminary data.</text>
</comment>
<name>A0A3M7RCS4_BRAPC</name>
<protein>
    <submittedName>
        <fullName evidence="1">Uncharacterized protein</fullName>
    </submittedName>
</protein>
<evidence type="ECO:0000313" key="2">
    <source>
        <dbReference type="Proteomes" id="UP000276133"/>
    </source>
</evidence>
<dbReference type="EMBL" id="REGN01003683">
    <property type="protein sequence ID" value="RNA21366.1"/>
    <property type="molecule type" value="Genomic_DNA"/>
</dbReference>
<sequence>MISEREKVLKNRYLKNNKNKHRICRRLFRSLTNCRIVTAQIKEIVWATQEQKEIQFKLPEMPESKEGILRKDKSEFS</sequence>
<dbReference type="AlphaFoldDB" id="A0A3M7RCS4"/>
<proteinExistence type="predicted"/>
<accession>A0A3M7RCS4</accession>